<comment type="caution">
    <text evidence="2">The sequence shown here is derived from an EMBL/GenBank/DDBJ whole genome shotgun (WGS) entry which is preliminary data.</text>
</comment>
<dbReference type="EMBL" id="AAMS01000004">
    <property type="protein sequence ID" value="EAQ06868.1"/>
    <property type="molecule type" value="Genomic_DNA"/>
</dbReference>
<keyword evidence="3" id="KW-1185">Reference proteome</keyword>
<dbReference type="STRING" id="314232.SKA53_15011"/>
<keyword evidence="1" id="KW-0812">Transmembrane</keyword>
<gene>
    <name evidence="2" type="ORF">SKA53_15011</name>
</gene>
<keyword evidence="1" id="KW-0472">Membrane</keyword>
<dbReference type="Proteomes" id="UP000004507">
    <property type="component" value="Unassembled WGS sequence"/>
</dbReference>
<evidence type="ECO:0000313" key="2">
    <source>
        <dbReference type="EMBL" id="EAQ06868.1"/>
    </source>
</evidence>
<sequence>MSGAAYLWVMTQTRLLAALRAALTIAFVYFGLRKLTGHSTDVAIYEAIGFGQFPRYVTGSVEVLGAALLWWRGWEGIAGLVLLATMITGLSALLIWVGPPYLHMLALMAGTGSVAYAYRADTLHKIAQLRGS</sequence>
<evidence type="ECO:0008006" key="4">
    <source>
        <dbReference type="Google" id="ProtNLM"/>
    </source>
</evidence>
<dbReference type="AlphaFoldDB" id="A3V5F0"/>
<protein>
    <recommendedName>
        <fullName evidence="4">DoxX family protein</fullName>
    </recommendedName>
</protein>
<feature type="transmembrane region" description="Helical" evidence="1">
    <location>
        <begin position="77"/>
        <end position="98"/>
    </location>
</feature>
<evidence type="ECO:0000256" key="1">
    <source>
        <dbReference type="SAM" id="Phobius"/>
    </source>
</evidence>
<evidence type="ECO:0000313" key="3">
    <source>
        <dbReference type="Proteomes" id="UP000004507"/>
    </source>
</evidence>
<name>A3V5F0_9RHOB</name>
<reference evidence="2 3" key="1">
    <citation type="submission" date="2006-01" db="EMBL/GenBank/DDBJ databases">
        <authorList>
            <person name="Hagstrom A."/>
            <person name="Ferriera S."/>
            <person name="Johnson J."/>
            <person name="Kravitz S."/>
            <person name="Halpern A."/>
            <person name="Remington K."/>
            <person name="Beeson K."/>
            <person name="Tran B."/>
            <person name="Rogers Y.-H."/>
            <person name="Friedman R."/>
            <person name="Venter J.C."/>
        </authorList>
    </citation>
    <scope>NUCLEOTIDE SEQUENCE [LARGE SCALE GENOMIC DNA]</scope>
    <source>
        <strain evidence="2 3">SKA53</strain>
    </source>
</reference>
<dbReference type="eggNOG" id="ENOG5030IR6">
    <property type="taxonomic scope" value="Bacteria"/>
</dbReference>
<organism evidence="2 3">
    <name type="scientific">Yoonia vestfoldensis SKA53</name>
    <dbReference type="NCBI Taxonomy" id="314232"/>
    <lineage>
        <taxon>Bacteria</taxon>
        <taxon>Pseudomonadati</taxon>
        <taxon>Pseudomonadota</taxon>
        <taxon>Alphaproteobacteria</taxon>
        <taxon>Rhodobacterales</taxon>
        <taxon>Paracoccaceae</taxon>
        <taxon>Yoonia</taxon>
    </lineage>
</organism>
<keyword evidence="1" id="KW-1133">Transmembrane helix</keyword>
<dbReference type="HOGENOM" id="CLU_126433_7_1_5"/>
<feature type="transmembrane region" description="Helical" evidence="1">
    <location>
        <begin position="15"/>
        <end position="32"/>
    </location>
</feature>
<accession>A3V5F0</accession>
<proteinExistence type="predicted"/>